<protein>
    <submittedName>
        <fullName evidence="1">Uncharacterized protein</fullName>
    </submittedName>
</protein>
<organism evidence="1 2">
    <name type="scientific">Perkinsus olseni</name>
    <name type="common">Perkinsus atlanticus</name>
    <dbReference type="NCBI Taxonomy" id="32597"/>
    <lineage>
        <taxon>Eukaryota</taxon>
        <taxon>Sar</taxon>
        <taxon>Alveolata</taxon>
        <taxon>Perkinsozoa</taxon>
        <taxon>Perkinsea</taxon>
        <taxon>Perkinsida</taxon>
        <taxon>Perkinsidae</taxon>
        <taxon>Perkinsus</taxon>
    </lineage>
</organism>
<gene>
    <name evidence="1" type="ORF">FOZ62_020678</name>
</gene>
<comment type="caution">
    <text evidence="1">The sequence shown here is derived from an EMBL/GenBank/DDBJ whole genome shotgun (WGS) entry which is preliminary data.</text>
</comment>
<name>A0A7J6RBJ2_PEROL</name>
<feature type="non-terminal residue" evidence="1">
    <location>
        <position position="129"/>
    </location>
</feature>
<sequence>KYPDDPAAAVSVVTREEMVEIIDHVYNEYNESGVAGEWIHSVDKAIPPDINDWLLFDDRTKYNEKAVYHRVYRSPTCMRVIGPPNNDDLPATMRLGVPAKAFLELMTFRSGPLRNGAHMEPWMRFLPGK</sequence>
<evidence type="ECO:0000313" key="1">
    <source>
        <dbReference type="EMBL" id="KAF4717711.1"/>
    </source>
</evidence>
<evidence type="ECO:0000313" key="2">
    <source>
        <dbReference type="Proteomes" id="UP000574390"/>
    </source>
</evidence>
<proteinExistence type="predicted"/>
<feature type="non-terminal residue" evidence="1">
    <location>
        <position position="1"/>
    </location>
</feature>
<dbReference type="Proteomes" id="UP000574390">
    <property type="component" value="Unassembled WGS sequence"/>
</dbReference>
<reference evidence="1 2" key="1">
    <citation type="submission" date="2020-04" db="EMBL/GenBank/DDBJ databases">
        <title>Perkinsus olseni comparative genomics.</title>
        <authorList>
            <person name="Bogema D.R."/>
        </authorList>
    </citation>
    <scope>NUCLEOTIDE SEQUENCE [LARGE SCALE GENOMIC DNA]</scope>
    <source>
        <strain evidence="1">ATCC PRA-205</strain>
    </source>
</reference>
<accession>A0A7J6RBJ2</accession>
<dbReference type="AlphaFoldDB" id="A0A7J6RBJ2"/>
<dbReference type="EMBL" id="JABANM010023538">
    <property type="protein sequence ID" value="KAF4717711.1"/>
    <property type="molecule type" value="Genomic_DNA"/>
</dbReference>